<dbReference type="EMBL" id="MNCJ02000321">
    <property type="protein sequence ID" value="KAF5801276.1"/>
    <property type="molecule type" value="Genomic_DNA"/>
</dbReference>
<accession>A0A9K3NI61</accession>
<proteinExistence type="predicted"/>
<dbReference type="Proteomes" id="UP000215914">
    <property type="component" value="Unassembled WGS sequence"/>
</dbReference>
<name>A0A9K3NI61_HELAN</name>
<dbReference type="Gramene" id="mRNA:HanXRQr2_Chr06g0246261">
    <property type="protein sequence ID" value="mRNA:HanXRQr2_Chr06g0246261"/>
    <property type="gene ID" value="HanXRQr2_Chr06g0246261"/>
</dbReference>
<gene>
    <name evidence="1" type="ORF">HanXRQr2_Chr06g0246261</name>
</gene>
<reference evidence="1" key="2">
    <citation type="submission" date="2020-06" db="EMBL/GenBank/DDBJ databases">
        <title>Helianthus annuus Genome sequencing and assembly Release 2.</title>
        <authorList>
            <person name="Gouzy J."/>
            <person name="Langlade N."/>
            <person name="Munos S."/>
        </authorList>
    </citation>
    <scope>NUCLEOTIDE SEQUENCE</scope>
    <source>
        <tissue evidence="1">Leaves</tissue>
    </source>
</reference>
<keyword evidence="2" id="KW-1185">Reference proteome</keyword>
<sequence length="43" mass="5041">MTSLNHHHQHQSILLHRCKQILPQYPIHPKHLFKVLLLNVVGA</sequence>
<comment type="caution">
    <text evidence="1">The sequence shown here is derived from an EMBL/GenBank/DDBJ whole genome shotgun (WGS) entry which is preliminary data.</text>
</comment>
<protein>
    <submittedName>
        <fullName evidence="1">Uncharacterized protein</fullName>
    </submittedName>
</protein>
<organism evidence="1 2">
    <name type="scientific">Helianthus annuus</name>
    <name type="common">Common sunflower</name>
    <dbReference type="NCBI Taxonomy" id="4232"/>
    <lineage>
        <taxon>Eukaryota</taxon>
        <taxon>Viridiplantae</taxon>
        <taxon>Streptophyta</taxon>
        <taxon>Embryophyta</taxon>
        <taxon>Tracheophyta</taxon>
        <taxon>Spermatophyta</taxon>
        <taxon>Magnoliopsida</taxon>
        <taxon>eudicotyledons</taxon>
        <taxon>Gunneridae</taxon>
        <taxon>Pentapetalae</taxon>
        <taxon>asterids</taxon>
        <taxon>campanulids</taxon>
        <taxon>Asterales</taxon>
        <taxon>Asteraceae</taxon>
        <taxon>Asteroideae</taxon>
        <taxon>Heliantheae alliance</taxon>
        <taxon>Heliantheae</taxon>
        <taxon>Helianthus</taxon>
    </lineage>
</organism>
<reference evidence="1" key="1">
    <citation type="journal article" date="2017" name="Nature">
        <title>The sunflower genome provides insights into oil metabolism, flowering and Asterid evolution.</title>
        <authorList>
            <person name="Badouin H."/>
            <person name="Gouzy J."/>
            <person name="Grassa C.J."/>
            <person name="Murat F."/>
            <person name="Staton S.E."/>
            <person name="Cottret L."/>
            <person name="Lelandais-Briere C."/>
            <person name="Owens G.L."/>
            <person name="Carrere S."/>
            <person name="Mayjonade B."/>
            <person name="Legrand L."/>
            <person name="Gill N."/>
            <person name="Kane N.C."/>
            <person name="Bowers J.E."/>
            <person name="Hubner S."/>
            <person name="Bellec A."/>
            <person name="Berard A."/>
            <person name="Berges H."/>
            <person name="Blanchet N."/>
            <person name="Boniface M.C."/>
            <person name="Brunel D."/>
            <person name="Catrice O."/>
            <person name="Chaidir N."/>
            <person name="Claudel C."/>
            <person name="Donnadieu C."/>
            <person name="Faraut T."/>
            <person name="Fievet G."/>
            <person name="Helmstetter N."/>
            <person name="King M."/>
            <person name="Knapp S.J."/>
            <person name="Lai Z."/>
            <person name="Le Paslier M.C."/>
            <person name="Lippi Y."/>
            <person name="Lorenzon L."/>
            <person name="Mandel J.R."/>
            <person name="Marage G."/>
            <person name="Marchand G."/>
            <person name="Marquand E."/>
            <person name="Bret-Mestries E."/>
            <person name="Morien E."/>
            <person name="Nambeesan S."/>
            <person name="Nguyen T."/>
            <person name="Pegot-Espagnet P."/>
            <person name="Pouilly N."/>
            <person name="Raftis F."/>
            <person name="Sallet E."/>
            <person name="Schiex T."/>
            <person name="Thomas J."/>
            <person name="Vandecasteele C."/>
            <person name="Vares D."/>
            <person name="Vear F."/>
            <person name="Vautrin S."/>
            <person name="Crespi M."/>
            <person name="Mangin B."/>
            <person name="Burke J.M."/>
            <person name="Salse J."/>
            <person name="Munos S."/>
            <person name="Vincourt P."/>
            <person name="Rieseberg L.H."/>
            <person name="Langlade N.B."/>
        </authorList>
    </citation>
    <scope>NUCLEOTIDE SEQUENCE</scope>
    <source>
        <tissue evidence="1">Leaves</tissue>
    </source>
</reference>
<dbReference type="AlphaFoldDB" id="A0A9K3NI61"/>
<evidence type="ECO:0000313" key="1">
    <source>
        <dbReference type="EMBL" id="KAF5801276.1"/>
    </source>
</evidence>
<evidence type="ECO:0000313" key="2">
    <source>
        <dbReference type="Proteomes" id="UP000215914"/>
    </source>
</evidence>